<dbReference type="PROSITE" id="PS50054">
    <property type="entry name" value="TYR_PHOSPHATASE_DUAL"/>
    <property type="match status" value="1"/>
</dbReference>
<evidence type="ECO:0000313" key="9">
    <source>
        <dbReference type="EMBL" id="EGG18541.1"/>
    </source>
</evidence>
<protein>
    <recommendedName>
        <fullName evidence="2">protein-tyrosine-phosphatase</fullName>
        <ecNumber evidence="2">3.1.3.48</ecNumber>
    </recommendedName>
</protein>
<evidence type="ECO:0000256" key="1">
    <source>
        <dbReference type="ARBA" id="ARBA00008601"/>
    </source>
</evidence>
<dbReference type="Pfam" id="PF10444">
    <property type="entry name" value="Nbl1_Borealin_N"/>
    <property type="match status" value="1"/>
</dbReference>
<dbReference type="Proteomes" id="UP000007797">
    <property type="component" value="Unassembled WGS sequence"/>
</dbReference>
<dbReference type="PANTHER" id="PTHR10159">
    <property type="entry name" value="DUAL SPECIFICITY PROTEIN PHOSPHATASE"/>
    <property type="match status" value="1"/>
</dbReference>
<feature type="region of interest" description="Disordered" evidence="6">
    <location>
        <begin position="147"/>
        <end position="172"/>
    </location>
</feature>
<dbReference type="EC" id="3.1.3.48" evidence="2"/>
<dbReference type="GO" id="GO:0005737">
    <property type="term" value="C:cytoplasm"/>
    <property type="evidence" value="ECO:0007669"/>
    <property type="project" value="TreeGrafter"/>
</dbReference>
<dbReference type="GeneID" id="14870289"/>
<feature type="domain" description="Tyrosine specific protein phosphatases" evidence="8">
    <location>
        <begin position="266"/>
        <end position="324"/>
    </location>
</feature>
<dbReference type="KEGG" id="dfa:DFA_04035"/>
<dbReference type="PROSITE" id="PS00383">
    <property type="entry name" value="TYR_PHOSPHATASE_1"/>
    <property type="match status" value="1"/>
</dbReference>
<dbReference type="CDD" id="cd14498">
    <property type="entry name" value="DSP"/>
    <property type="match status" value="1"/>
</dbReference>
<evidence type="ECO:0000256" key="6">
    <source>
        <dbReference type="SAM" id="MobiDB-lite"/>
    </source>
</evidence>
<feature type="compositionally biased region" description="Polar residues" evidence="6">
    <location>
        <begin position="151"/>
        <end position="172"/>
    </location>
</feature>
<sequence length="421" mass="48085">MTNQKNTKNNNNNNKEEDEAAAAATNKLIYESYISDFDFEGKGRDVQTRCQAIRAEADSIIMSLRNRFTLDLLQLPPSIRSMNMKDFLELYCNTQQQQQQQEQEQQETTTTTTTISTPERNIQALAEIKRQMVNVLSSPIIVSKMAEEDIPTSSSPETIALPGSSTPTPTTEKTLNQQIEEKEGLGKGGKKFSDEQYSTPSEILPFLYLAGVGGTERDRLVPLGIAVVINVAEEFQTPRFSPESDNIVEHRVWIQDMVGKDENQHDSFYRIFEIFDNVERNNQKCLIHCKHGRSRSASAVIAYLMYKNRWSLRKSMNEVKSKRPLVGPHRHLTLQLIEWEKVFLQVQKSTISTPVFAFIKVKRGRKCITIDEKERLAMAPSYWMRENSGILSGLLLHIYLRKNDLLLSFFQGSLPTQIAKN</sequence>
<dbReference type="GO" id="GO:0043409">
    <property type="term" value="P:negative regulation of MAPK cascade"/>
    <property type="evidence" value="ECO:0007669"/>
    <property type="project" value="TreeGrafter"/>
</dbReference>
<dbReference type="RefSeq" id="XP_004366445.1">
    <property type="nucleotide sequence ID" value="XM_004366388.1"/>
</dbReference>
<dbReference type="InterPro" id="IPR020422">
    <property type="entry name" value="TYR_PHOSPHATASE_DUAL_dom"/>
</dbReference>
<comment type="catalytic activity">
    <reaction evidence="5">
        <text>O-phospho-L-seryl-[protein] + H2O = L-seryl-[protein] + phosphate</text>
        <dbReference type="Rhea" id="RHEA:20629"/>
        <dbReference type="Rhea" id="RHEA-COMP:9863"/>
        <dbReference type="Rhea" id="RHEA-COMP:11604"/>
        <dbReference type="ChEBI" id="CHEBI:15377"/>
        <dbReference type="ChEBI" id="CHEBI:29999"/>
        <dbReference type="ChEBI" id="CHEBI:43474"/>
        <dbReference type="ChEBI" id="CHEBI:83421"/>
        <dbReference type="EC" id="3.1.3.16"/>
    </reaction>
</comment>
<accession>F4Q140</accession>
<gene>
    <name evidence="9" type="ORF">DFA_04035</name>
</gene>
<name>F4Q140_CACFS</name>
<dbReference type="Pfam" id="PF00782">
    <property type="entry name" value="DSPc"/>
    <property type="match status" value="1"/>
</dbReference>
<evidence type="ECO:0000256" key="3">
    <source>
        <dbReference type="ARBA" id="ARBA00022801"/>
    </source>
</evidence>
<dbReference type="InterPro" id="IPR018851">
    <property type="entry name" value="Borealin_N"/>
</dbReference>
<dbReference type="AlphaFoldDB" id="F4Q140"/>
<evidence type="ECO:0000259" key="8">
    <source>
        <dbReference type="PROSITE" id="PS50056"/>
    </source>
</evidence>
<dbReference type="GO" id="GO:0004722">
    <property type="term" value="F:protein serine/threonine phosphatase activity"/>
    <property type="evidence" value="ECO:0007669"/>
    <property type="project" value="UniProtKB-EC"/>
</dbReference>
<dbReference type="InterPro" id="IPR000387">
    <property type="entry name" value="Tyr_Pase_dom"/>
</dbReference>
<evidence type="ECO:0000256" key="5">
    <source>
        <dbReference type="ARBA" id="ARBA00047761"/>
    </source>
</evidence>
<dbReference type="SUPFAM" id="SSF52799">
    <property type="entry name" value="(Phosphotyrosine protein) phosphatases II"/>
    <property type="match status" value="1"/>
</dbReference>
<proteinExistence type="inferred from homology"/>
<reference evidence="10" key="1">
    <citation type="journal article" date="2011" name="Genome Res.">
        <title>Phylogeny-wide analysis of social amoeba genomes highlights ancient origins for complex intercellular communication.</title>
        <authorList>
            <person name="Heidel A.J."/>
            <person name="Lawal H.M."/>
            <person name="Felder M."/>
            <person name="Schilde C."/>
            <person name="Helps N.R."/>
            <person name="Tunggal B."/>
            <person name="Rivero F."/>
            <person name="John U."/>
            <person name="Schleicher M."/>
            <person name="Eichinger L."/>
            <person name="Platzer M."/>
            <person name="Noegel A.A."/>
            <person name="Schaap P."/>
            <person name="Gloeckner G."/>
        </authorList>
    </citation>
    <scope>NUCLEOTIDE SEQUENCE [LARGE SCALE GENOMIC DNA]</scope>
    <source>
        <strain evidence="10">SH3</strain>
    </source>
</reference>
<evidence type="ECO:0000256" key="4">
    <source>
        <dbReference type="ARBA" id="ARBA00022912"/>
    </source>
</evidence>
<feature type="compositionally biased region" description="Low complexity" evidence="6">
    <location>
        <begin position="1"/>
        <end position="13"/>
    </location>
</feature>
<dbReference type="STRING" id="1054147.F4Q140"/>
<evidence type="ECO:0000313" key="10">
    <source>
        <dbReference type="Proteomes" id="UP000007797"/>
    </source>
</evidence>
<dbReference type="Gene3D" id="3.90.190.10">
    <property type="entry name" value="Protein tyrosine phosphatase superfamily"/>
    <property type="match status" value="1"/>
</dbReference>
<dbReference type="GO" id="GO:0004725">
    <property type="term" value="F:protein tyrosine phosphatase activity"/>
    <property type="evidence" value="ECO:0007669"/>
    <property type="project" value="UniProtKB-EC"/>
</dbReference>
<dbReference type="Gene3D" id="6.10.250.1900">
    <property type="match status" value="1"/>
</dbReference>
<dbReference type="PROSITE" id="PS50056">
    <property type="entry name" value="TYR_PHOSPHATASE_2"/>
    <property type="match status" value="1"/>
</dbReference>
<keyword evidence="10" id="KW-1185">Reference proteome</keyword>
<dbReference type="InterPro" id="IPR000340">
    <property type="entry name" value="Dual-sp_phosphatase_cat-dom"/>
</dbReference>
<feature type="domain" description="Tyrosine-protein phosphatase" evidence="7">
    <location>
        <begin position="199"/>
        <end position="345"/>
    </location>
</feature>
<organism evidence="9 10">
    <name type="scientific">Cavenderia fasciculata</name>
    <name type="common">Slime mold</name>
    <name type="synonym">Dictyostelium fasciculatum</name>
    <dbReference type="NCBI Taxonomy" id="261658"/>
    <lineage>
        <taxon>Eukaryota</taxon>
        <taxon>Amoebozoa</taxon>
        <taxon>Evosea</taxon>
        <taxon>Eumycetozoa</taxon>
        <taxon>Dictyostelia</taxon>
        <taxon>Acytosteliales</taxon>
        <taxon>Cavenderiaceae</taxon>
        <taxon>Cavenderia</taxon>
    </lineage>
</organism>
<dbReference type="InterPro" id="IPR029021">
    <property type="entry name" value="Prot-tyrosine_phosphatase-like"/>
</dbReference>
<evidence type="ECO:0000259" key="7">
    <source>
        <dbReference type="PROSITE" id="PS50054"/>
    </source>
</evidence>
<dbReference type="OrthoDB" id="18233at2759"/>
<dbReference type="PANTHER" id="PTHR10159:SF519">
    <property type="entry name" value="DUAL SPECIFICITY PROTEIN PHOSPHATASE MPK3"/>
    <property type="match status" value="1"/>
</dbReference>
<keyword evidence="3" id="KW-0378">Hydrolase</keyword>
<keyword evidence="4" id="KW-0904">Protein phosphatase</keyword>
<feature type="region of interest" description="Disordered" evidence="6">
    <location>
        <begin position="1"/>
        <end position="20"/>
    </location>
</feature>
<evidence type="ECO:0000256" key="2">
    <source>
        <dbReference type="ARBA" id="ARBA00013064"/>
    </source>
</evidence>
<dbReference type="InterPro" id="IPR016130">
    <property type="entry name" value="Tyr_Pase_AS"/>
</dbReference>
<comment type="similarity">
    <text evidence="1">Belongs to the protein-tyrosine phosphatase family. Non-receptor class dual specificity subfamily.</text>
</comment>
<dbReference type="SMART" id="SM00195">
    <property type="entry name" value="DSPc"/>
    <property type="match status" value="1"/>
</dbReference>
<dbReference type="EMBL" id="GL883018">
    <property type="protein sequence ID" value="EGG18541.1"/>
    <property type="molecule type" value="Genomic_DNA"/>
</dbReference>